<name>A0ABU7JF80_9GAMM</name>
<proteinExistence type="predicted"/>
<keyword evidence="3" id="KW-1185">Reference proteome</keyword>
<keyword evidence="1" id="KW-0732">Signal</keyword>
<evidence type="ECO:0000313" key="2">
    <source>
        <dbReference type="EMBL" id="MEE2023800.1"/>
    </source>
</evidence>
<feature type="chain" id="PRO_5045884152" evidence="1">
    <location>
        <begin position="24"/>
        <end position="337"/>
    </location>
</feature>
<comment type="caution">
    <text evidence="2">The sequence shown here is derived from an EMBL/GenBank/DDBJ whole genome shotgun (WGS) entry which is preliminary data.</text>
</comment>
<evidence type="ECO:0000313" key="3">
    <source>
        <dbReference type="Proteomes" id="UP001339167"/>
    </source>
</evidence>
<dbReference type="EMBL" id="JAUGZK010000003">
    <property type="protein sequence ID" value="MEE2023800.1"/>
    <property type="molecule type" value="Genomic_DNA"/>
</dbReference>
<dbReference type="RefSeq" id="WP_330087145.1">
    <property type="nucleotide sequence ID" value="NZ_JAUGZK010000003.1"/>
</dbReference>
<evidence type="ECO:0000256" key="1">
    <source>
        <dbReference type="SAM" id="SignalP"/>
    </source>
</evidence>
<protein>
    <submittedName>
        <fullName evidence="2">DUF3080 family protein</fullName>
    </submittedName>
</protein>
<accession>A0ABU7JF80</accession>
<sequence length="337" mass="38469">MAYRWILLISISLALLACSPANERQLNNYQSRLERVAGIAPERWQPLQVDTLPAARDLLHPLPDLRLDLLDAWASRQCGLDALIAERNSSLGRVQSHSLRLNYELRLLQQLELCLQQNSISASLQQQLTDILHSKRNSIELSFFNMLHAEQTLRQQLHGKTLLLPIASQEALLETQAALRQLNQLQNAITAQDWPAAAAIDIEAALSVLHRFDTLAVLQYSQRYLSGWLSSLNEALLALEPTQFCPNQRSTEQLSILTTVFLKFFAEELQPYFNQHQRHMQALWPELQQLYRHSPLLPLLEQRYAGSAAQLQQEILAHIGWWQQLNAECPAGLTQRN</sequence>
<feature type="signal peptide" evidence="1">
    <location>
        <begin position="1"/>
        <end position="23"/>
    </location>
</feature>
<dbReference type="PROSITE" id="PS51257">
    <property type="entry name" value="PROKAR_LIPOPROTEIN"/>
    <property type="match status" value="1"/>
</dbReference>
<dbReference type="Pfam" id="PF11279">
    <property type="entry name" value="DUF3080"/>
    <property type="match status" value="1"/>
</dbReference>
<dbReference type="Proteomes" id="UP001339167">
    <property type="component" value="Unassembled WGS sequence"/>
</dbReference>
<reference evidence="2 3" key="1">
    <citation type="submission" date="2023-06" db="EMBL/GenBank/DDBJ databases">
        <title>Alkalimonas sp., MEB004 an alkaliphilic bacterium isolated from Lonar Lake, India.</title>
        <authorList>
            <person name="Joshi A."/>
            <person name="Thite S."/>
        </authorList>
    </citation>
    <scope>NUCLEOTIDE SEQUENCE [LARGE SCALE GENOMIC DNA]</scope>
    <source>
        <strain evidence="2 3">MEB004</strain>
    </source>
</reference>
<gene>
    <name evidence="2" type="ORF">QWF21_06035</name>
</gene>
<organism evidence="2 3">
    <name type="scientific">Alkalimonas mucilaginosa</name>
    <dbReference type="NCBI Taxonomy" id="3057676"/>
    <lineage>
        <taxon>Bacteria</taxon>
        <taxon>Pseudomonadati</taxon>
        <taxon>Pseudomonadota</taxon>
        <taxon>Gammaproteobacteria</taxon>
        <taxon>Alkalimonas</taxon>
    </lineage>
</organism>
<dbReference type="InterPro" id="IPR021431">
    <property type="entry name" value="DUF3080"/>
</dbReference>